<protein>
    <recommendedName>
        <fullName evidence="4">DUF973 domain-containing protein</fullName>
    </recommendedName>
</protein>
<feature type="transmembrane region" description="Helical" evidence="1">
    <location>
        <begin position="58"/>
        <end position="82"/>
    </location>
</feature>
<dbReference type="EMBL" id="AP018553">
    <property type="protein sequence ID" value="BBD73550.1"/>
    <property type="molecule type" value="Genomic_DNA"/>
</dbReference>
<evidence type="ECO:0000313" key="3">
    <source>
        <dbReference type="Proteomes" id="UP000276741"/>
    </source>
</evidence>
<gene>
    <name evidence="2" type="ORF">HS1genome_1939</name>
</gene>
<keyword evidence="1" id="KW-0812">Transmembrane</keyword>
<feature type="transmembrane region" description="Helical" evidence="1">
    <location>
        <begin position="6"/>
        <end position="37"/>
    </location>
</feature>
<feature type="transmembrane region" description="Helical" evidence="1">
    <location>
        <begin position="94"/>
        <end position="118"/>
    </location>
</feature>
<keyword evidence="1" id="KW-0472">Membrane</keyword>
<reference evidence="3" key="1">
    <citation type="submission" date="2018-04" db="EMBL/GenBank/DDBJ databases">
        <title>Complete genome sequence of Sulfodiicoccus acidiphilus strain HS-1.</title>
        <authorList>
            <person name="Sakai H.D."/>
            <person name="Kurosawa N."/>
        </authorList>
    </citation>
    <scope>NUCLEOTIDE SEQUENCE [LARGE SCALE GENOMIC DNA]</scope>
    <source>
        <strain evidence="3">HS-1</strain>
    </source>
</reference>
<accession>A0A348B5U8</accession>
<sequence length="229" mass="24060">MISILVGFIGIISFVGGPVLAGVLLVVALILGILALIRLYRGFKMLTPYVPNANLGRIGSILLVIPILDLIGVILVGLALYFVGEKYNNGTTKVGGILTAIPIGFISFIGFIVSYVGLGNILYQVPASLTPQTPQVQQPAQVYQVGQGSLRGNVATLTLYSNLPIGLTSATIEGLASTAVAIQPSSLKPGENRVEITFSYVPPAVVQGTEYKLRLLLENGSTVYATVTS</sequence>
<dbReference type="InterPro" id="IPR009321">
    <property type="entry name" value="DUF973"/>
</dbReference>
<dbReference type="AlphaFoldDB" id="A0A348B5U8"/>
<organism evidence="2 3">
    <name type="scientific">Sulfodiicoccus acidiphilus</name>
    <dbReference type="NCBI Taxonomy" id="1670455"/>
    <lineage>
        <taxon>Archaea</taxon>
        <taxon>Thermoproteota</taxon>
        <taxon>Thermoprotei</taxon>
        <taxon>Sulfolobales</taxon>
        <taxon>Sulfolobaceae</taxon>
        <taxon>Sulfodiicoccus</taxon>
    </lineage>
</organism>
<evidence type="ECO:0000313" key="2">
    <source>
        <dbReference type="EMBL" id="BBD73550.1"/>
    </source>
</evidence>
<dbReference type="Pfam" id="PF06157">
    <property type="entry name" value="DUF973"/>
    <property type="match status" value="1"/>
</dbReference>
<dbReference type="Proteomes" id="UP000276741">
    <property type="component" value="Chromosome"/>
</dbReference>
<keyword evidence="3" id="KW-1185">Reference proteome</keyword>
<name>A0A348B5U8_9CREN</name>
<dbReference type="KEGG" id="sacd:HS1genome_1939"/>
<evidence type="ECO:0000256" key="1">
    <source>
        <dbReference type="SAM" id="Phobius"/>
    </source>
</evidence>
<proteinExistence type="predicted"/>
<evidence type="ECO:0008006" key="4">
    <source>
        <dbReference type="Google" id="ProtNLM"/>
    </source>
</evidence>
<keyword evidence="1" id="KW-1133">Transmembrane helix</keyword>